<dbReference type="RefSeq" id="WP_170181529.1">
    <property type="nucleotide sequence ID" value="NZ_VFQC01000001.1"/>
</dbReference>
<dbReference type="SUPFAM" id="SSF52172">
    <property type="entry name" value="CheY-like"/>
    <property type="match status" value="1"/>
</dbReference>
<dbReference type="PROSITE" id="PS50921">
    <property type="entry name" value="ANTAR"/>
    <property type="match status" value="1"/>
</dbReference>
<evidence type="ECO:0000259" key="6">
    <source>
        <dbReference type="PROSITE" id="PS50921"/>
    </source>
</evidence>
<keyword evidence="2" id="KW-0418">Kinase</keyword>
<comment type="caution">
    <text evidence="7">The sequence shown here is derived from an EMBL/GenBank/DDBJ whole genome shotgun (WGS) entry which is preliminary data.</text>
</comment>
<dbReference type="Gene3D" id="3.30.450.40">
    <property type="match status" value="1"/>
</dbReference>
<name>A0A543NIV6_9ACTN</name>
<gene>
    <name evidence="7" type="ORF">FHX37_1689</name>
</gene>
<feature type="compositionally biased region" description="Basic and acidic residues" evidence="5">
    <location>
        <begin position="240"/>
        <end position="249"/>
    </location>
</feature>
<evidence type="ECO:0000256" key="1">
    <source>
        <dbReference type="ARBA" id="ARBA00022679"/>
    </source>
</evidence>
<evidence type="ECO:0000256" key="4">
    <source>
        <dbReference type="ARBA" id="ARBA00023163"/>
    </source>
</evidence>
<dbReference type="InterPro" id="IPR003018">
    <property type="entry name" value="GAF"/>
</dbReference>
<feature type="domain" description="ANTAR" evidence="6">
    <location>
        <begin position="163"/>
        <end position="224"/>
    </location>
</feature>
<dbReference type="InterPro" id="IPR012074">
    <property type="entry name" value="GAF_ANTAR"/>
</dbReference>
<keyword evidence="3" id="KW-0805">Transcription regulation</keyword>
<accession>A0A543NIV6</accession>
<dbReference type="InterPro" id="IPR036388">
    <property type="entry name" value="WH-like_DNA-bd_sf"/>
</dbReference>
<evidence type="ECO:0000313" key="7">
    <source>
        <dbReference type="EMBL" id="TQN31768.1"/>
    </source>
</evidence>
<dbReference type="AlphaFoldDB" id="A0A543NIV6"/>
<keyword evidence="1" id="KW-0808">Transferase</keyword>
<dbReference type="PIRSF" id="PIRSF036625">
    <property type="entry name" value="GAF_ANTAR"/>
    <property type="match status" value="1"/>
</dbReference>
<keyword evidence="8" id="KW-1185">Reference proteome</keyword>
<dbReference type="InterPro" id="IPR029016">
    <property type="entry name" value="GAF-like_dom_sf"/>
</dbReference>
<dbReference type="Pfam" id="PF13185">
    <property type="entry name" value="GAF_2"/>
    <property type="match status" value="1"/>
</dbReference>
<reference evidence="7 8" key="1">
    <citation type="submission" date="2019-06" db="EMBL/GenBank/DDBJ databases">
        <title>Sequencing the genomes of 1000 actinobacteria strains.</title>
        <authorList>
            <person name="Klenk H.-P."/>
        </authorList>
    </citation>
    <scope>NUCLEOTIDE SEQUENCE [LARGE SCALE GENOMIC DNA]</scope>
    <source>
        <strain evidence="7 8">DSM 45015</strain>
    </source>
</reference>
<feature type="region of interest" description="Disordered" evidence="5">
    <location>
        <begin position="222"/>
        <end position="249"/>
    </location>
</feature>
<sequence length="249" mass="27318">MHTRSDQSLSPGRIADLVRSLFVGPDMQDALQRIADSAVDLVGGCDYAGVSVTDGEGGIRTLCYTHGVVLKHNTLQSRVAEGPCVDVAEGVEFLHVADLAHEHRWPHYAAEASELPFGSMLLYRLFTRTDVLGVLAMYSDSPDAFPPHTHEVGTVLSAHATAALAASHHIANLNRALKTRETIGQAQGILMERHRMTPDQAWEHLRAVSQDRNVKVAQLAEQISRTGEDPHRTVRSHTASKREKRDNTP</sequence>
<evidence type="ECO:0000313" key="8">
    <source>
        <dbReference type="Proteomes" id="UP000317422"/>
    </source>
</evidence>
<protein>
    <submittedName>
        <fullName evidence="7">GAF domain-containing protein</fullName>
    </submittedName>
</protein>
<evidence type="ECO:0000256" key="3">
    <source>
        <dbReference type="ARBA" id="ARBA00023015"/>
    </source>
</evidence>
<dbReference type="SMART" id="SM00065">
    <property type="entry name" value="GAF"/>
    <property type="match status" value="1"/>
</dbReference>
<dbReference type="Gene3D" id="1.10.10.10">
    <property type="entry name" value="Winged helix-like DNA-binding domain superfamily/Winged helix DNA-binding domain"/>
    <property type="match status" value="1"/>
</dbReference>
<dbReference type="GO" id="GO:0016301">
    <property type="term" value="F:kinase activity"/>
    <property type="evidence" value="ECO:0007669"/>
    <property type="project" value="UniProtKB-KW"/>
</dbReference>
<dbReference type="Pfam" id="PF03861">
    <property type="entry name" value="ANTAR"/>
    <property type="match status" value="1"/>
</dbReference>
<dbReference type="Proteomes" id="UP000317422">
    <property type="component" value="Unassembled WGS sequence"/>
</dbReference>
<evidence type="ECO:0000256" key="5">
    <source>
        <dbReference type="SAM" id="MobiDB-lite"/>
    </source>
</evidence>
<proteinExistence type="predicted"/>
<dbReference type="GO" id="GO:0003723">
    <property type="term" value="F:RNA binding"/>
    <property type="evidence" value="ECO:0007669"/>
    <property type="project" value="InterPro"/>
</dbReference>
<evidence type="ECO:0000256" key="2">
    <source>
        <dbReference type="ARBA" id="ARBA00022777"/>
    </source>
</evidence>
<dbReference type="SUPFAM" id="SSF55781">
    <property type="entry name" value="GAF domain-like"/>
    <property type="match status" value="1"/>
</dbReference>
<organism evidence="7 8">
    <name type="scientific">Haloactinospora alba</name>
    <dbReference type="NCBI Taxonomy" id="405555"/>
    <lineage>
        <taxon>Bacteria</taxon>
        <taxon>Bacillati</taxon>
        <taxon>Actinomycetota</taxon>
        <taxon>Actinomycetes</taxon>
        <taxon>Streptosporangiales</taxon>
        <taxon>Nocardiopsidaceae</taxon>
        <taxon>Haloactinospora</taxon>
    </lineage>
</organism>
<keyword evidence="4" id="KW-0804">Transcription</keyword>
<dbReference type="EMBL" id="VFQC01000001">
    <property type="protein sequence ID" value="TQN31768.1"/>
    <property type="molecule type" value="Genomic_DNA"/>
</dbReference>
<dbReference type="InterPro" id="IPR011006">
    <property type="entry name" value="CheY-like_superfamily"/>
</dbReference>
<dbReference type="SMART" id="SM01012">
    <property type="entry name" value="ANTAR"/>
    <property type="match status" value="1"/>
</dbReference>
<dbReference type="InterPro" id="IPR005561">
    <property type="entry name" value="ANTAR"/>
</dbReference>